<evidence type="ECO:0000313" key="2">
    <source>
        <dbReference type="Proteomes" id="UP001162483"/>
    </source>
</evidence>
<gene>
    <name evidence="1" type="ORF">SPARVUS_LOCUS14879298</name>
</gene>
<organism evidence="1 2">
    <name type="scientific">Staurois parvus</name>
    <dbReference type="NCBI Taxonomy" id="386267"/>
    <lineage>
        <taxon>Eukaryota</taxon>
        <taxon>Metazoa</taxon>
        <taxon>Chordata</taxon>
        <taxon>Craniata</taxon>
        <taxon>Vertebrata</taxon>
        <taxon>Euteleostomi</taxon>
        <taxon>Amphibia</taxon>
        <taxon>Batrachia</taxon>
        <taxon>Anura</taxon>
        <taxon>Neobatrachia</taxon>
        <taxon>Ranoidea</taxon>
        <taxon>Ranidae</taxon>
        <taxon>Staurois</taxon>
    </lineage>
</organism>
<accession>A0ABN9GZ68</accession>
<feature type="non-terminal residue" evidence="1">
    <location>
        <position position="1"/>
    </location>
</feature>
<protein>
    <submittedName>
        <fullName evidence="1">Uncharacterized protein</fullName>
    </submittedName>
</protein>
<keyword evidence="2" id="KW-1185">Reference proteome</keyword>
<dbReference type="Proteomes" id="UP001162483">
    <property type="component" value="Unassembled WGS sequence"/>
</dbReference>
<proteinExistence type="predicted"/>
<comment type="caution">
    <text evidence="1">The sequence shown here is derived from an EMBL/GenBank/DDBJ whole genome shotgun (WGS) entry which is preliminary data.</text>
</comment>
<name>A0ABN9GZ68_9NEOB</name>
<sequence length="71" mass="7889">ILHFRVGDLCVNNTDLSPLSATAHCFVLLCIAQQYKAMCWHSKAHTQHTVKQHTVNPLIAPDFNPLAAPCH</sequence>
<evidence type="ECO:0000313" key="1">
    <source>
        <dbReference type="EMBL" id="CAI9613380.1"/>
    </source>
</evidence>
<dbReference type="EMBL" id="CATNWA010019459">
    <property type="protein sequence ID" value="CAI9613380.1"/>
    <property type="molecule type" value="Genomic_DNA"/>
</dbReference>
<reference evidence="1" key="1">
    <citation type="submission" date="2023-05" db="EMBL/GenBank/DDBJ databases">
        <authorList>
            <person name="Stuckert A."/>
        </authorList>
    </citation>
    <scope>NUCLEOTIDE SEQUENCE</scope>
</reference>